<feature type="active site" description="Proton acceptor; specific for D-alanine" evidence="4">
    <location>
        <position position="38"/>
    </location>
</feature>
<evidence type="ECO:0000256" key="3">
    <source>
        <dbReference type="ARBA" id="ARBA00023235"/>
    </source>
</evidence>
<dbReference type="PRINTS" id="PR00992">
    <property type="entry name" value="ALARACEMASE"/>
</dbReference>
<dbReference type="HAMAP" id="MF_01201">
    <property type="entry name" value="Ala_racemase"/>
    <property type="match status" value="1"/>
</dbReference>
<dbReference type="PANTHER" id="PTHR30511">
    <property type="entry name" value="ALANINE RACEMASE"/>
    <property type="match status" value="1"/>
</dbReference>
<organism evidence="6 7">
    <name type="scientific">Desulfofustis limnaeus</name>
    <dbReference type="NCBI Taxonomy" id="2740163"/>
    <lineage>
        <taxon>Bacteria</taxon>
        <taxon>Pseudomonadati</taxon>
        <taxon>Thermodesulfobacteriota</taxon>
        <taxon>Desulfobulbia</taxon>
        <taxon>Desulfobulbales</taxon>
        <taxon>Desulfocapsaceae</taxon>
        <taxon>Desulfofustis</taxon>
    </lineage>
</organism>
<evidence type="ECO:0000256" key="4">
    <source>
        <dbReference type="HAMAP-Rule" id="MF_01201"/>
    </source>
</evidence>
<dbReference type="PANTHER" id="PTHR30511:SF0">
    <property type="entry name" value="ALANINE RACEMASE, CATABOLIC-RELATED"/>
    <property type="match status" value="1"/>
</dbReference>
<dbReference type="CDD" id="cd00430">
    <property type="entry name" value="PLPDE_III_AR"/>
    <property type="match status" value="1"/>
</dbReference>
<feature type="binding site" evidence="4">
    <location>
        <position position="315"/>
    </location>
    <ligand>
        <name>substrate</name>
    </ligand>
</feature>
<dbReference type="NCBIfam" id="TIGR00492">
    <property type="entry name" value="alr"/>
    <property type="match status" value="1"/>
</dbReference>
<evidence type="ECO:0000256" key="2">
    <source>
        <dbReference type="ARBA" id="ARBA00022898"/>
    </source>
</evidence>
<dbReference type="Proteomes" id="UP000830055">
    <property type="component" value="Chromosome"/>
</dbReference>
<name>A0ABM7W9E6_9BACT</name>
<dbReference type="RefSeq" id="WP_284154586.1">
    <property type="nucleotide sequence ID" value="NZ_AP025516.1"/>
</dbReference>
<feature type="modified residue" description="N6-(pyridoxal phosphate)lysine" evidence="4">
    <location>
        <position position="38"/>
    </location>
</feature>
<dbReference type="EMBL" id="AP025516">
    <property type="protein sequence ID" value="BDD87566.1"/>
    <property type="molecule type" value="Genomic_DNA"/>
</dbReference>
<dbReference type="Pfam" id="PF01168">
    <property type="entry name" value="Ala_racemase_N"/>
    <property type="match status" value="1"/>
</dbReference>
<accession>A0ABM7W9E6</accession>
<dbReference type="InterPro" id="IPR011079">
    <property type="entry name" value="Ala_racemase_C"/>
</dbReference>
<keyword evidence="2 4" id="KW-0663">Pyridoxal phosphate</keyword>
<proteinExistence type="inferred from homology"/>
<evidence type="ECO:0000313" key="6">
    <source>
        <dbReference type="EMBL" id="BDD87566.1"/>
    </source>
</evidence>
<dbReference type="Pfam" id="PF00842">
    <property type="entry name" value="Ala_racemase_C"/>
    <property type="match status" value="1"/>
</dbReference>
<dbReference type="InterPro" id="IPR009006">
    <property type="entry name" value="Ala_racemase/Decarboxylase_C"/>
</dbReference>
<keyword evidence="7" id="KW-1185">Reference proteome</keyword>
<sequence>MGTSSWNWVHVDTRTLEANYRLLKSRLAESVRLLAMVKSDAYGHGLVEAADAFGRAGCDDFGVAEIAEGVKLREAGCSETIFIFLGCSPEAVDYYFSHRLTPVVFTRRDLHLLAQQAEQRRTKLKLFLKFDCGMSRLGFSPEMAASLARQCAELPFVDIGGLISHYPCADDQNAASSRDVERRFNAAVEPFAGIPGLVRSLCNSGGMLYRPEAHGELVRAGIALYGYYPEGSTGRPEPGQPGLRPAMSVVTSVLQVNEVRAGQGISYGHTYHADRDSRLAVLPVGYSDGYLRCLSNRAAVLIGGQRAPIRGRICMNLCMADVTDIPGVKAGDEAVLLGRQGDQQIDADELAGWGQTISYEILCALGNNNERLFTSLS</sequence>
<dbReference type="Gene3D" id="3.20.20.10">
    <property type="entry name" value="Alanine racemase"/>
    <property type="match status" value="1"/>
</dbReference>
<dbReference type="SUPFAM" id="SSF51419">
    <property type="entry name" value="PLP-binding barrel"/>
    <property type="match status" value="1"/>
</dbReference>
<evidence type="ECO:0000259" key="5">
    <source>
        <dbReference type="SMART" id="SM01005"/>
    </source>
</evidence>
<dbReference type="EC" id="5.1.1.1" evidence="4"/>
<protein>
    <recommendedName>
        <fullName evidence="4">Alanine racemase</fullName>
        <ecNumber evidence="4">5.1.1.1</ecNumber>
    </recommendedName>
</protein>
<evidence type="ECO:0000256" key="1">
    <source>
        <dbReference type="ARBA" id="ARBA00001933"/>
    </source>
</evidence>
<dbReference type="InterPro" id="IPR001608">
    <property type="entry name" value="Ala_racemase_N"/>
</dbReference>
<feature type="domain" description="Alanine racemase C-terminal" evidence="5">
    <location>
        <begin position="246"/>
        <end position="374"/>
    </location>
</feature>
<dbReference type="InterPro" id="IPR000821">
    <property type="entry name" value="Ala_racemase"/>
</dbReference>
<dbReference type="InterPro" id="IPR029066">
    <property type="entry name" value="PLP-binding_barrel"/>
</dbReference>
<dbReference type="SMART" id="SM01005">
    <property type="entry name" value="Ala_racemase_C"/>
    <property type="match status" value="1"/>
</dbReference>
<dbReference type="Gene3D" id="2.40.37.10">
    <property type="entry name" value="Lyase, Ornithine Decarboxylase, Chain A, domain 1"/>
    <property type="match status" value="1"/>
</dbReference>
<comment type="catalytic activity">
    <reaction evidence="4">
        <text>L-alanine = D-alanine</text>
        <dbReference type="Rhea" id="RHEA:20249"/>
        <dbReference type="ChEBI" id="CHEBI:57416"/>
        <dbReference type="ChEBI" id="CHEBI:57972"/>
        <dbReference type="EC" id="5.1.1.1"/>
    </reaction>
</comment>
<feature type="binding site" evidence="4">
    <location>
        <position position="136"/>
    </location>
    <ligand>
        <name>substrate</name>
    </ligand>
</feature>
<evidence type="ECO:0000313" key="7">
    <source>
        <dbReference type="Proteomes" id="UP000830055"/>
    </source>
</evidence>
<comment type="pathway">
    <text evidence="4">Amino-acid biosynthesis; D-alanine biosynthesis; D-alanine from L-alanine: step 1/1.</text>
</comment>
<dbReference type="SUPFAM" id="SSF50621">
    <property type="entry name" value="Alanine racemase C-terminal domain-like"/>
    <property type="match status" value="1"/>
</dbReference>
<comment type="similarity">
    <text evidence="4">Belongs to the alanine racemase family.</text>
</comment>
<comment type="cofactor">
    <cofactor evidence="1 4">
        <name>pyridoxal 5'-phosphate</name>
        <dbReference type="ChEBI" id="CHEBI:597326"/>
    </cofactor>
</comment>
<comment type="function">
    <text evidence="4">Catalyzes the interconversion of L-alanine and D-alanine. May also act on other amino acids.</text>
</comment>
<reference evidence="6 7" key="1">
    <citation type="submission" date="2022-01" db="EMBL/GenBank/DDBJ databases">
        <title>Desulfofustis limnae sp. nov., a novel mesophilic sulfate-reducing bacterium isolated from marsh soil.</title>
        <authorList>
            <person name="Watanabe M."/>
            <person name="Takahashi A."/>
            <person name="Kojima H."/>
            <person name="Fukui M."/>
        </authorList>
    </citation>
    <scope>NUCLEOTIDE SEQUENCE [LARGE SCALE GENOMIC DNA]</scope>
    <source>
        <strain evidence="6 7">PPLL</strain>
    </source>
</reference>
<gene>
    <name evidence="6" type="ORF">DPPLL_19310</name>
</gene>
<feature type="active site" description="Proton acceptor; specific for L-alanine" evidence="4">
    <location>
        <position position="267"/>
    </location>
</feature>
<keyword evidence="3 4" id="KW-0413">Isomerase</keyword>